<comment type="caution">
    <text evidence="2">The sequence shown here is derived from an EMBL/GenBank/DDBJ whole genome shotgun (WGS) entry which is preliminary data.</text>
</comment>
<keyword evidence="1" id="KW-0812">Transmembrane</keyword>
<keyword evidence="1" id="KW-1133">Transmembrane helix</keyword>
<evidence type="ECO:0000313" key="3">
    <source>
        <dbReference type="Proteomes" id="UP000178743"/>
    </source>
</evidence>
<protein>
    <submittedName>
        <fullName evidence="2">Uncharacterized protein</fullName>
    </submittedName>
</protein>
<gene>
    <name evidence="2" type="ORF">A3C05_03600</name>
</gene>
<keyword evidence="1" id="KW-0472">Membrane</keyword>
<evidence type="ECO:0000313" key="2">
    <source>
        <dbReference type="EMBL" id="OGF72782.1"/>
    </source>
</evidence>
<dbReference type="AlphaFoldDB" id="A0A1F5WAU3"/>
<proteinExistence type="predicted"/>
<reference evidence="2 3" key="1">
    <citation type="journal article" date="2016" name="Nat. Commun.">
        <title>Thousands of microbial genomes shed light on interconnected biogeochemical processes in an aquifer system.</title>
        <authorList>
            <person name="Anantharaman K."/>
            <person name="Brown C.T."/>
            <person name="Hug L.A."/>
            <person name="Sharon I."/>
            <person name="Castelle C.J."/>
            <person name="Probst A.J."/>
            <person name="Thomas B.C."/>
            <person name="Singh A."/>
            <person name="Wilkins M.J."/>
            <person name="Karaoz U."/>
            <person name="Brodie E.L."/>
            <person name="Williams K.H."/>
            <person name="Hubbard S.S."/>
            <person name="Banfield J.F."/>
        </authorList>
    </citation>
    <scope>NUCLEOTIDE SEQUENCE [LARGE SCALE GENOMIC DNA]</scope>
</reference>
<dbReference type="Proteomes" id="UP000178743">
    <property type="component" value="Unassembled WGS sequence"/>
</dbReference>
<organism evidence="2 3">
    <name type="scientific">Candidatus Giovannonibacteria bacterium RIFCSPHIGHO2_02_FULL_45_40</name>
    <dbReference type="NCBI Taxonomy" id="1798337"/>
    <lineage>
        <taxon>Bacteria</taxon>
        <taxon>Candidatus Giovannoniibacteriota</taxon>
    </lineage>
</organism>
<feature type="transmembrane region" description="Helical" evidence="1">
    <location>
        <begin position="66"/>
        <end position="88"/>
    </location>
</feature>
<dbReference type="EMBL" id="MFHP01000012">
    <property type="protein sequence ID" value="OGF72782.1"/>
    <property type="molecule type" value="Genomic_DNA"/>
</dbReference>
<sequence>MAEENQQSPSQSRSELPKIRTFKTDAEIFMREKKISQLDIASGAYIAGKEADRIFSPQKTFPYKAVAYWVLAAFIIAAAGYFSFEFFFQPASQEAIRGEEKPISNFLPVEDQKTVVFSEANPGDLVGALINERGRNLRFDTVIYFPIKTYKSGGEEKFLYDSREFVNFLNWRAPKEFSNSLEGDFNALMVYGQDLRDFAVILKIKNFERALASLFDWERTVWMDWKPFLFEEDVKTISQFSFADDIIKNNDARVLKNGVGKIILGYVIFDYKYVVISTSREALSTILERLIALPPR</sequence>
<evidence type="ECO:0000256" key="1">
    <source>
        <dbReference type="SAM" id="Phobius"/>
    </source>
</evidence>
<name>A0A1F5WAU3_9BACT</name>
<accession>A0A1F5WAU3</accession>